<keyword evidence="2" id="KW-1185">Reference proteome</keyword>
<dbReference type="STRING" id="551987.SAMN05192549_1264"/>
<name>A0A1M7REL2_9BURK</name>
<accession>A0A1M7REL2</accession>
<dbReference type="RefSeq" id="WP_072790954.1">
    <property type="nucleotide sequence ID" value="NZ_FRCX01000026.1"/>
</dbReference>
<organism evidence="1 2">
    <name type="scientific">Duganella sacchari</name>
    <dbReference type="NCBI Taxonomy" id="551987"/>
    <lineage>
        <taxon>Bacteria</taxon>
        <taxon>Pseudomonadati</taxon>
        <taxon>Pseudomonadota</taxon>
        <taxon>Betaproteobacteria</taxon>
        <taxon>Burkholderiales</taxon>
        <taxon>Oxalobacteraceae</taxon>
        <taxon>Telluria group</taxon>
        <taxon>Duganella</taxon>
    </lineage>
</organism>
<dbReference type="EMBL" id="FRCX01000026">
    <property type="protein sequence ID" value="SHN44757.1"/>
    <property type="molecule type" value="Genomic_DNA"/>
</dbReference>
<evidence type="ECO:0000313" key="1">
    <source>
        <dbReference type="EMBL" id="SHN44757.1"/>
    </source>
</evidence>
<dbReference type="Proteomes" id="UP000184339">
    <property type="component" value="Unassembled WGS sequence"/>
</dbReference>
<protein>
    <submittedName>
        <fullName evidence="1">Uncharacterized protein</fullName>
    </submittedName>
</protein>
<evidence type="ECO:0000313" key="2">
    <source>
        <dbReference type="Proteomes" id="UP000184339"/>
    </source>
</evidence>
<dbReference type="OrthoDB" id="6402183at2"/>
<reference evidence="2" key="1">
    <citation type="submission" date="2016-11" db="EMBL/GenBank/DDBJ databases">
        <authorList>
            <person name="Varghese N."/>
            <person name="Submissions S."/>
        </authorList>
    </citation>
    <scope>NUCLEOTIDE SEQUENCE [LARGE SCALE GENOMIC DNA]</scope>
    <source>
        <strain evidence="2">Sac-22</strain>
    </source>
</reference>
<gene>
    <name evidence="1" type="ORF">SAMN05192549_1264</name>
</gene>
<sequence length="374" mass="42008">MSTTNFLCIDDQQDNTPEDFIRVLESTADLKITRSLPTEIGSQIDSILAASASTKNFGLLVDLRLDMEVGPNQVRVPYRGTTLAQELRTRLAEEPSCNSFPIILWSINTKFAKSFQRDDTSHDLFDAIYGKDEEINDCPDLVARQMCSLAKGYSRINLAQANSSLNSSLLGLQPDQIGPTTSAFIDHFEFIIQNRAKHDVALHLMSDLIKPAGLLVSEKLLAARFGVDIKECVDDWEKLKSTLVATSYSGPFSDAWPRWWWFAAEAWWNSFSDRPANLRRIGAIERVKFLNDKLGLKLVDAKPMQAGYSSKFFTLCVATGNPIDPADALKTATPMIKPWEDTSFVSVYAALNRIEREKWRIDPLDSDRFAELKA</sequence>
<dbReference type="AlphaFoldDB" id="A0A1M7REL2"/>
<proteinExistence type="predicted"/>